<name>A0A392SCV7_9FABA</name>
<dbReference type="AlphaFoldDB" id="A0A392SCV7"/>
<comment type="caution">
    <text evidence="2">The sequence shown here is derived from an EMBL/GenBank/DDBJ whole genome shotgun (WGS) entry which is preliminary data.</text>
</comment>
<dbReference type="PANTHER" id="PTHR46148">
    <property type="entry name" value="CHROMO DOMAIN-CONTAINING PROTEIN"/>
    <property type="match status" value="1"/>
</dbReference>
<feature type="domain" description="Tf2-1-like SH3-like" evidence="1">
    <location>
        <begin position="5"/>
        <end position="59"/>
    </location>
</feature>
<dbReference type="EMBL" id="LXQA010358210">
    <property type="protein sequence ID" value="MCI46489.1"/>
    <property type="molecule type" value="Genomic_DNA"/>
</dbReference>
<reference evidence="2 3" key="1">
    <citation type="journal article" date="2018" name="Front. Plant Sci.">
        <title>Red Clover (Trifolium pratense) and Zigzag Clover (T. medium) - A Picture of Genomic Similarities and Differences.</title>
        <authorList>
            <person name="Dluhosova J."/>
            <person name="Istvanek J."/>
            <person name="Nedelnik J."/>
            <person name="Repkova J."/>
        </authorList>
    </citation>
    <scope>NUCLEOTIDE SEQUENCE [LARGE SCALE GENOMIC DNA]</scope>
    <source>
        <strain evidence="3">cv. 10/8</strain>
        <tissue evidence="2">Leaf</tissue>
    </source>
</reference>
<evidence type="ECO:0000313" key="2">
    <source>
        <dbReference type="EMBL" id="MCI46489.1"/>
    </source>
</evidence>
<protein>
    <recommendedName>
        <fullName evidence="1">Tf2-1-like SH3-like domain-containing protein</fullName>
    </recommendedName>
</protein>
<keyword evidence="3" id="KW-1185">Reference proteome</keyword>
<evidence type="ECO:0000313" key="3">
    <source>
        <dbReference type="Proteomes" id="UP000265520"/>
    </source>
</evidence>
<dbReference type="PANTHER" id="PTHR46148:SF60">
    <property type="entry name" value="CHROMO DOMAIN-CONTAINING PROTEIN"/>
    <property type="match status" value="1"/>
</dbReference>
<evidence type="ECO:0000259" key="1">
    <source>
        <dbReference type="Pfam" id="PF24626"/>
    </source>
</evidence>
<proteinExistence type="predicted"/>
<accession>A0A392SCV7</accession>
<dbReference type="Pfam" id="PF24626">
    <property type="entry name" value="SH3_Tf2-1"/>
    <property type="match status" value="1"/>
</dbReference>
<sequence length="73" mass="8195">MGVGRALKSRKLTSRFIGSYQILKRVGKVAYRIALPSSFPPSLANLHDVFHVSQLRRYVSDPSHVIESDDVQV</sequence>
<dbReference type="InterPro" id="IPR056924">
    <property type="entry name" value="SH3_Tf2-1"/>
</dbReference>
<feature type="non-terminal residue" evidence="2">
    <location>
        <position position="73"/>
    </location>
</feature>
<dbReference type="Proteomes" id="UP000265520">
    <property type="component" value="Unassembled WGS sequence"/>
</dbReference>
<organism evidence="2 3">
    <name type="scientific">Trifolium medium</name>
    <dbReference type="NCBI Taxonomy" id="97028"/>
    <lineage>
        <taxon>Eukaryota</taxon>
        <taxon>Viridiplantae</taxon>
        <taxon>Streptophyta</taxon>
        <taxon>Embryophyta</taxon>
        <taxon>Tracheophyta</taxon>
        <taxon>Spermatophyta</taxon>
        <taxon>Magnoliopsida</taxon>
        <taxon>eudicotyledons</taxon>
        <taxon>Gunneridae</taxon>
        <taxon>Pentapetalae</taxon>
        <taxon>rosids</taxon>
        <taxon>fabids</taxon>
        <taxon>Fabales</taxon>
        <taxon>Fabaceae</taxon>
        <taxon>Papilionoideae</taxon>
        <taxon>50 kb inversion clade</taxon>
        <taxon>NPAAA clade</taxon>
        <taxon>Hologalegina</taxon>
        <taxon>IRL clade</taxon>
        <taxon>Trifolieae</taxon>
        <taxon>Trifolium</taxon>
    </lineage>
</organism>